<dbReference type="KEGG" id="barh:WN72_04780"/>
<dbReference type="EMBL" id="CP030050">
    <property type="protein sequence ID" value="QOZ65829.1"/>
    <property type="molecule type" value="Genomic_DNA"/>
</dbReference>
<name>A0AAE7TF39_9BRAD</name>
<evidence type="ECO:0000313" key="3">
    <source>
        <dbReference type="Proteomes" id="UP000594015"/>
    </source>
</evidence>
<dbReference type="Gene3D" id="2.60.40.3440">
    <property type="match status" value="1"/>
</dbReference>
<protein>
    <submittedName>
        <fullName evidence="2">Uncharacterized protein</fullName>
    </submittedName>
</protein>
<dbReference type="AlphaFoldDB" id="A0AAE7TF39"/>
<sequence>MTILLSLAAFAAILLPDSASADKMRPGYKNYRNVHGLNANTNCRRPHFNICQGCNIVIPMRVAQDRSCGFNFQTLGPFAGQEVIASPSNGSYSLVNTTTAVYRPSAGFTGRDHFESRLYFEDGSGKRTFLILKVNVNVVPSL</sequence>
<feature type="chain" id="PRO_5042256750" evidence="1">
    <location>
        <begin position="22"/>
        <end position="142"/>
    </location>
</feature>
<dbReference type="RefSeq" id="WP_143130729.1">
    <property type="nucleotide sequence ID" value="NZ_CP030050.1"/>
</dbReference>
<organism evidence="2 3">
    <name type="scientific">Bradyrhizobium arachidis</name>
    <dbReference type="NCBI Taxonomy" id="858423"/>
    <lineage>
        <taxon>Bacteria</taxon>
        <taxon>Pseudomonadati</taxon>
        <taxon>Pseudomonadota</taxon>
        <taxon>Alphaproteobacteria</taxon>
        <taxon>Hyphomicrobiales</taxon>
        <taxon>Nitrobacteraceae</taxon>
        <taxon>Bradyrhizobium</taxon>
    </lineage>
</organism>
<reference evidence="2 3" key="1">
    <citation type="submission" date="2018-06" db="EMBL/GenBank/DDBJ databases">
        <title>Comparative genomics of Bradyrhizobium nodulating Arachidis hypogaea.</title>
        <authorList>
            <person name="Li Y."/>
        </authorList>
    </citation>
    <scope>NUCLEOTIDE SEQUENCE [LARGE SCALE GENOMIC DNA]</scope>
    <source>
        <strain evidence="2 3">CCBAU 051107</strain>
    </source>
</reference>
<keyword evidence="1" id="KW-0732">Signal</keyword>
<evidence type="ECO:0000313" key="2">
    <source>
        <dbReference type="EMBL" id="QOZ65829.1"/>
    </source>
</evidence>
<proteinExistence type="predicted"/>
<feature type="signal peptide" evidence="1">
    <location>
        <begin position="1"/>
        <end position="21"/>
    </location>
</feature>
<gene>
    <name evidence="2" type="ORF">WN72_04780</name>
</gene>
<evidence type="ECO:0000256" key="1">
    <source>
        <dbReference type="SAM" id="SignalP"/>
    </source>
</evidence>
<accession>A0AAE7TF39</accession>
<dbReference type="Proteomes" id="UP000594015">
    <property type="component" value="Chromosome"/>
</dbReference>